<dbReference type="AlphaFoldDB" id="A0A1V9Y6K4"/>
<dbReference type="Proteomes" id="UP000243217">
    <property type="component" value="Unassembled WGS sequence"/>
</dbReference>
<accession>A0A1V9Y6K4</accession>
<feature type="domain" description="C2" evidence="2">
    <location>
        <begin position="1"/>
        <end position="102"/>
    </location>
</feature>
<keyword evidence="4" id="KW-1185">Reference proteome</keyword>
<feature type="region of interest" description="Disordered" evidence="1">
    <location>
        <begin position="174"/>
        <end position="243"/>
    </location>
</feature>
<dbReference type="OrthoDB" id="76557at2759"/>
<dbReference type="PANTHER" id="PTHR47052:SF3">
    <property type="entry name" value="INGRESSION PROTEIN 1"/>
    <property type="match status" value="1"/>
</dbReference>
<evidence type="ECO:0000256" key="1">
    <source>
        <dbReference type="SAM" id="MobiDB-lite"/>
    </source>
</evidence>
<sequence length="417" mass="47105">MKGRVRVHVTKARNLYDAQIFGKQDVRCVLKIGTKEVSTKVHQAGGTNPLWDETVEFDVDERDDTCDVVLERPKEPKNDLLGECSIKLLEWWEEYERCKKSFDKTYALTYGQKRRGELFLTIDVIPAIEPLPSTYEIIDNKSQSNEISSTNIDAAESVPAVDGEKTSIETIHVIGQEENTTTNEVATQEITAPPKSEPPKPQCESSEENNVASPPTSVSNETSRHEEIPTKPPTSTNSINEKCNDDTFKPAEIAHEITNSQIIDTPSRTEAKDETQNVMLFEAGDKIEAKYKGKQKYYPGMISRAGAEGYYDINYDDGEKEHDVRSELIRLIKKKSEILEPLQSAPPKEVNPLTFQLGEKVQVQYKGRDKLYPGKIARCRVIGTYDITYDDGEKESSVLPSFIHPKEFTSITIDCWF</sequence>
<gene>
    <name evidence="3" type="ORF">THRCLA_11829</name>
</gene>
<name>A0A1V9Y6K4_9STRA</name>
<feature type="compositionally biased region" description="Polar residues" evidence="1">
    <location>
        <begin position="208"/>
        <end position="221"/>
    </location>
</feature>
<dbReference type="SUPFAM" id="SSF49562">
    <property type="entry name" value="C2 domain (Calcium/lipid-binding domain, CaLB)"/>
    <property type="match status" value="1"/>
</dbReference>
<organism evidence="3 4">
    <name type="scientific">Thraustotheca clavata</name>
    <dbReference type="NCBI Taxonomy" id="74557"/>
    <lineage>
        <taxon>Eukaryota</taxon>
        <taxon>Sar</taxon>
        <taxon>Stramenopiles</taxon>
        <taxon>Oomycota</taxon>
        <taxon>Saprolegniomycetes</taxon>
        <taxon>Saprolegniales</taxon>
        <taxon>Achlyaceae</taxon>
        <taxon>Thraustotheca</taxon>
    </lineage>
</organism>
<dbReference type="SMART" id="SM00239">
    <property type="entry name" value="C2"/>
    <property type="match status" value="1"/>
</dbReference>
<dbReference type="PANTHER" id="PTHR47052">
    <property type="entry name" value="CONSERVED SERINE PROLINE-RICH PROTEIN (AFU_ORTHOLOGUE AFUA_2G01790)"/>
    <property type="match status" value="1"/>
</dbReference>
<reference evidence="3 4" key="1">
    <citation type="journal article" date="2014" name="Genome Biol. Evol.">
        <title>The secreted proteins of Achlya hypogyna and Thraustotheca clavata identify the ancestral oomycete secretome and reveal gene acquisitions by horizontal gene transfer.</title>
        <authorList>
            <person name="Misner I."/>
            <person name="Blouin N."/>
            <person name="Leonard G."/>
            <person name="Richards T.A."/>
            <person name="Lane C.E."/>
        </authorList>
    </citation>
    <scope>NUCLEOTIDE SEQUENCE [LARGE SCALE GENOMIC DNA]</scope>
    <source>
        <strain evidence="3 4">ATCC 34112</strain>
    </source>
</reference>
<dbReference type="EMBL" id="JNBS01005035">
    <property type="protein sequence ID" value="OQR81326.1"/>
    <property type="molecule type" value="Genomic_DNA"/>
</dbReference>
<dbReference type="PROSITE" id="PS50004">
    <property type="entry name" value="C2"/>
    <property type="match status" value="1"/>
</dbReference>
<evidence type="ECO:0000313" key="4">
    <source>
        <dbReference type="Proteomes" id="UP000243217"/>
    </source>
</evidence>
<comment type="caution">
    <text evidence="3">The sequence shown here is derived from an EMBL/GenBank/DDBJ whole genome shotgun (WGS) entry which is preliminary data.</text>
</comment>
<dbReference type="InterPro" id="IPR035892">
    <property type="entry name" value="C2_domain_sf"/>
</dbReference>
<evidence type="ECO:0000313" key="3">
    <source>
        <dbReference type="EMBL" id="OQR81326.1"/>
    </source>
</evidence>
<dbReference type="SMART" id="SM00333">
    <property type="entry name" value="TUDOR"/>
    <property type="match status" value="2"/>
</dbReference>
<feature type="compositionally biased region" description="Polar residues" evidence="1">
    <location>
        <begin position="177"/>
        <end position="190"/>
    </location>
</feature>
<dbReference type="CDD" id="cd04508">
    <property type="entry name" value="Tudor_SF"/>
    <property type="match status" value="1"/>
</dbReference>
<protein>
    <recommendedName>
        <fullName evidence="2">C2 domain-containing protein</fullName>
    </recommendedName>
</protein>
<dbReference type="Gene3D" id="2.60.40.150">
    <property type="entry name" value="C2 domain"/>
    <property type="match status" value="1"/>
</dbReference>
<dbReference type="SUPFAM" id="SSF63748">
    <property type="entry name" value="Tudor/PWWP/MBT"/>
    <property type="match status" value="1"/>
</dbReference>
<dbReference type="Gene3D" id="2.30.30.140">
    <property type="match status" value="2"/>
</dbReference>
<evidence type="ECO:0000259" key="2">
    <source>
        <dbReference type="PROSITE" id="PS50004"/>
    </source>
</evidence>
<dbReference type="InterPro" id="IPR052981">
    <property type="entry name" value="Ingression_C2_domain"/>
</dbReference>
<proteinExistence type="predicted"/>
<dbReference type="InterPro" id="IPR002999">
    <property type="entry name" value="Tudor"/>
</dbReference>
<dbReference type="InterPro" id="IPR000008">
    <property type="entry name" value="C2_dom"/>
</dbReference>
<dbReference type="Pfam" id="PF00168">
    <property type="entry name" value="C2"/>
    <property type="match status" value="1"/>
</dbReference>